<evidence type="ECO:0000313" key="18">
    <source>
        <dbReference type="Proteomes" id="UP001159427"/>
    </source>
</evidence>
<comment type="similarity">
    <text evidence="2 10">Belongs to the peptidase S8 family.</text>
</comment>
<reference evidence="17 18" key="1">
    <citation type="submission" date="2022-05" db="EMBL/GenBank/DDBJ databases">
        <authorList>
            <consortium name="Genoscope - CEA"/>
            <person name="William W."/>
        </authorList>
    </citation>
    <scope>NUCLEOTIDE SEQUENCE [LARGE SCALE GENOMIC DNA]</scope>
</reference>
<organism evidence="17 18">
    <name type="scientific">Porites evermanni</name>
    <dbReference type="NCBI Taxonomy" id="104178"/>
    <lineage>
        <taxon>Eukaryota</taxon>
        <taxon>Metazoa</taxon>
        <taxon>Cnidaria</taxon>
        <taxon>Anthozoa</taxon>
        <taxon>Hexacorallia</taxon>
        <taxon>Scleractinia</taxon>
        <taxon>Fungiina</taxon>
        <taxon>Poritidae</taxon>
        <taxon>Porites</taxon>
    </lineage>
</organism>
<dbReference type="Pfam" id="PF12580">
    <property type="entry name" value="TPPII"/>
    <property type="match status" value="1"/>
</dbReference>
<feature type="domain" description="Tripeptidyl peptidase II C-terminal" evidence="14">
    <location>
        <begin position="1008"/>
        <end position="1073"/>
    </location>
</feature>
<feature type="domain" description="Peptidase S8/S53" evidence="12">
    <location>
        <begin position="35"/>
        <end position="500"/>
    </location>
</feature>
<dbReference type="PROSITE" id="PS51892">
    <property type="entry name" value="SUBTILASE"/>
    <property type="match status" value="1"/>
</dbReference>
<evidence type="ECO:0000313" key="17">
    <source>
        <dbReference type="EMBL" id="CAH3020619.1"/>
    </source>
</evidence>
<evidence type="ECO:0000256" key="7">
    <source>
        <dbReference type="ARBA" id="ARBA00022801"/>
    </source>
</evidence>
<dbReference type="InterPro" id="IPR000209">
    <property type="entry name" value="Peptidase_S8/S53_dom"/>
</dbReference>
<name>A0ABN8LY10_9CNID</name>
<dbReference type="Pfam" id="PF21223">
    <property type="entry name" value="TPPII_Ig-like-1"/>
    <property type="match status" value="1"/>
</dbReference>
<keyword evidence="7 10" id="KW-0378">Hydrolase</keyword>
<evidence type="ECO:0000259" key="12">
    <source>
        <dbReference type="Pfam" id="PF00082"/>
    </source>
</evidence>
<sequence length="1256" mass="138643">MAAALTSGEFPVHGLLPKRETGADRFLAKYPEYDGRGIVIAIFDTGVDPGAPGLQETPDGRRKIVDLIDASGSGDVDTSTVCEATDGYLNGLTGRKLKIPDDWENPSGKYHIGIKSAYSLFPAKLKERRVKERRDKLWNPYNQACMAETARRLDQWDAEHPSPSAQEKLIKEDLQAQVEMLTSLDKSYSDTGPVFDCVVFHDGHTWRACIDTSECGDLASCTVLSNYRECGQYATFGKDDLLNYSVNIYEEGKVLSIVANGGTHGTHVASIAAGYCADDPALTGVAPGAQILSVKIADTRLDTMETGASMVRGLIAVHKYKCDLINMSYGEACQWPNSGRVIELMNELVDKHKVIFVSSAGNNGPALSTVGCPGGSAESIIGVGAYVSPDMMAAEYSLLEKLPGNQYTWSSRGPTTDGYLGVSISAPGGAIAAVPNWTLRGTQLMNGTSMSSPNACGGIALVLSGLKANSIPYSPPSIRRALENTALQLEGLDKLTQGHGLLQVDKAYDYCCEYSSSPERDVRFQVSCSEGQRGIYLREPHQLSKPVTKSVSVTTHYDDDVGHEERISLNLRLSLISTASWLTVPDHFVLMNTVRSFAVIVDPRGLSHGVHYAEVCAYDVTCPQRGPLFRVPVTVIIPDRISDVHHYTYDLEKMKFKPGQVHRTFLQVPEGATWAEFSASSLENEVNGRFLLHTVQLSPLSSFKEQEFFQFFTLAPLGEKTLSFAVKGGETLELCTARWWASLGECSIERKVTFHGVTPSENSITLQASKVCRVDIKATLRDEEISPSVSLKTHAQPVRPSEYKITALGSRDVLPNGRQIYSSTLTYNFHQSKAGDISPNVTYLSDLLYESDYESQLWMLYDSNKRLLGSGDAFPDRYTVKVEKGDYVLKLQVRHDNKDQLEKLKDTVVLIEQKLSPAITLDTYSSRLASMKSSKFSSCTVRAGVRCPVYILPLVDDKIPKAAKSGHILKGTLSFVKNDNGKKACTYPVQFIVPATPSKQNNNKADKNAKTEEKQPKQQFEEAMRDLKISWISKLDDLSLCDELEEQCPDHLPLYVARLQFLDNSKERLQRLPQIIDAAEKVVQLIDRVDLSSYYGMKTDLRPDAATIKSEKENQKAALVDALCRKGIAFADMILSKPSDAISSDQPSVEQDVSSSADKTETYEAIYDKISETFNELVKWVDVSDSKVLPFYVRRAEALKLYGLAFKASMKQNGDGNPRAADEKNIELCEKLGWEHCANSIRASLLIKYPAKYQPF</sequence>
<feature type="active site" description="Charge relay system" evidence="10">
    <location>
        <position position="44"/>
    </location>
</feature>
<dbReference type="PROSITE" id="PS00137">
    <property type="entry name" value="SUBTILASE_HIS"/>
    <property type="match status" value="1"/>
</dbReference>
<dbReference type="PROSITE" id="PS00138">
    <property type="entry name" value="SUBTILASE_SER"/>
    <property type="match status" value="1"/>
</dbReference>
<comment type="caution">
    <text evidence="17">The sequence shown here is derived from an EMBL/GenBank/DDBJ whole genome shotgun (WGS) entry which is preliminary data.</text>
</comment>
<dbReference type="InterPro" id="IPR050131">
    <property type="entry name" value="Peptidase_S8_subtilisin-like"/>
</dbReference>
<dbReference type="InterPro" id="IPR036852">
    <property type="entry name" value="Peptidase_S8/S53_dom_sf"/>
</dbReference>
<dbReference type="Proteomes" id="UP001159427">
    <property type="component" value="Unassembled WGS sequence"/>
</dbReference>
<feature type="region of interest" description="Disordered" evidence="11">
    <location>
        <begin position="996"/>
        <end position="1018"/>
    </location>
</feature>
<evidence type="ECO:0000256" key="9">
    <source>
        <dbReference type="ARBA" id="ARBA00032232"/>
    </source>
</evidence>
<dbReference type="InterPro" id="IPR034051">
    <property type="entry name" value="TPP_II_domain"/>
</dbReference>
<evidence type="ECO:0000256" key="6">
    <source>
        <dbReference type="ARBA" id="ARBA00022670"/>
    </source>
</evidence>
<dbReference type="InterPro" id="IPR046940">
    <property type="entry name" value="TPPII_Ig-like_sf"/>
</dbReference>
<evidence type="ECO:0000259" key="16">
    <source>
        <dbReference type="Pfam" id="PF21316"/>
    </source>
</evidence>
<dbReference type="InterPro" id="IPR015500">
    <property type="entry name" value="Peptidase_S8_subtilisin-rel"/>
</dbReference>
<dbReference type="InterPro" id="IPR022229">
    <property type="entry name" value="TPPII_Ig-like-2"/>
</dbReference>
<dbReference type="InterPro" id="IPR048383">
    <property type="entry name" value="TPPII_Ig-like-1"/>
</dbReference>
<dbReference type="Gene3D" id="6.10.250.3080">
    <property type="match status" value="1"/>
</dbReference>
<dbReference type="Gene3D" id="3.40.50.200">
    <property type="entry name" value="Peptidase S8/S53 domain"/>
    <property type="match status" value="1"/>
</dbReference>
<evidence type="ECO:0000256" key="1">
    <source>
        <dbReference type="ARBA" id="ARBA00001910"/>
    </source>
</evidence>
<proteinExistence type="inferred from homology"/>
<feature type="domain" description="Tripeptidyl-peptidase II galactose-binding" evidence="16">
    <location>
        <begin position="656"/>
        <end position="744"/>
    </location>
</feature>
<dbReference type="EMBL" id="CALNXI010000153">
    <property type="protein sequence ID" value="CAH3020619.1"/>
    <property type="molecule type" value="Genomic_DNA"/>
</dbReference>
<feature type="compositionally biased region" description="Basic and acidic residues" evidence="11">
    <location>
        <begin position="1004"/>
        <end position="1018"/>
    </location>
</feature>
<feature type="active site" description="Charge relay system" evidence="10">
    <location>
        <position position="264"/>
    </location>
</feature>
<gene>
    <name evidence="17" type="ORF">PEVE_00007890</name>
</gene>
<dbReference type="Pfam" id="PF21316">
    <property type="entry name" value="TPPII_GBD"/>
    <property type="match status" value="1"/>
</dbReference>
<dbReference type="Gene3D" id="2.20.25.690">
    <property type="match status" value="1"/>
</dbReference>
<dbReference type="InterPro" id="IPR022232">
    <property type="entry name" value="TPPII_C_art"/>
</dbReference>
<feature type="active site" description="Charge relay system" evidence="10">
    <location>
        <position position="449"/>
    </location>
</feature>
<evidence type="ECO:0000256" key="5">
    <source>
        <dbReference type="ARBA" id="ARBA00022438"/>
    </source>
</evidence>
<feature type="domain" description="Tripeptidyl-peptidase II first Ig-like" evidence="15">
    <location>
        <begin position="522"/>
        <end position="636"/>
    </location>
</feature>
<dbReference type="InterPro" id="IPR022398">
    <property type="entry name" value="Peptidase_S8_His-AS"/>
</dbReference>
<dbReference type="SUPFAM" id="SSF52743">
    <property type="entry name" value="Subtilisin-like"/>
    <property type="match status" value="1"/>
</dbReference>
<dbReference type="InterPro" id="IPR048384">
    <property type="entry name" value="TPPII_GBD"/>
</dbReference>
<evidence type="ECO:0000256" key="2">
    <source>
        <dbReference type="ARBA" id="ARBA00011073"/>
    </source>
</evidence>
<dbReference type="PANTHER" id="PTHR43806:SF14">
    <property type="entry name" value="TRIPEPTIDYL-PEPTIDASE 2"/>
    <property type="match status" value="1"/>
</dbReference>
<dbReference type="Pfam" id="PF00082">
    <property type="entry name" value="Peptidase_S8"/>
    <property type="match status" value="1"/>
</dbReference>
<comment type="catalytic activity">
    <reaction evidence="1">
        <text>Release of an N-terminal tripeptide from a polypeptide.</text>
        <dbReference type="EC" id="3.4.14.10"/>
    </reaction>
</comment>
<feature type="domain" description="Tripeptidyl peptidase II second Ig-like" evidence="13">
    <location>
        <begin position="779"/>
        <end position="964"/>
    </location>
</feature>
<dbReference type="InterPro" id="IPR046939">
    <property type="entry name" value="TPPII_C_sf"/>
</dbReference>
<dbReference type="CDD" id="cd04857">
    <property type="entry name" value="Peptidases_S8_Tripeptidyl_Aminopeptidase_II"/>
    <property type="match status" value="1"/>
</dbReference>
<evidence type="ECO:0000259" key="13">
    <source>
        <dbReference type="Pfam" id="PF12580"/>
    </source>
</evidence>
<keyword evidence="18" id="KW-1185">Reference proteome</keyword>
<dbReference type="PRINTS" id="PR00723">
    <property type="entry name" value="SUBTILISIN"/>
</dbReference>
<dbReference type="InterPro" id="IPR023828">
    <property type="entry name" value="Peptidase_S8_Ser-AS"/>
</dbReference>
<dbReference type="PANTHER" id="PTHR43806">
    <property type="entry name" value="PEPTIDASE S8"/>
    <property type="match status" value="1"/>
</dbReference>
<evidence type="ECO:0000256" key="10">
    <source>
        <dbReference type="PROSITE-ProRule" id="PRU01240"/>
    </source>
</evidence>
<dbReference type="EC" id="3.4.14.10" evidence="3"/>
<protein>
    <recommendedName>
        <fullName evidence="4">Tripeptidyl-peptidase 2</fullName>
        <ecNumber evidence="3">3.4.14.10</ecNumber>
    </recommendedName>
    <alternativeName>
        <fullName evidence="9">Tripeptidyl aminopeptidase</fullName>
    </alternativeName>
</protein>
<keyword evidence="8 10" id="KW-0720">Serine protease</keyword>
<evidence type="ECO:0000256" key="4">
    <source>
        <dbReference type="ARBA" id="ARBA00020244"/>
    </source>
</evidence>
<evidence type="ECO:0000256" key="11">
    <source>
        <dbReference type="SAM" id="MobiDB-lite"/>
    </source>
</evidence>
<dbReference type="Pfam" id="PF12583">
    <property type="entry name" value="TPPII_C"/>
    <property type="match status" value="1"/>
</dbReference>
<evidence type="ECO:0000256" key="8">
    <source>
        <dbReference type="ARBA" id="ARBA00022825"/>
    </source>
</evidence>
<accession>A0ABN8LY10</accession>
<evidence type="ECO:0000256" key="3">
    <source>
        <dbReference type="ARBA" id="ARBA00012462"/>
    </source>
</evidence>
<evidence type="ECO:0000259" key="14">
    <source>
        <dbReference type="Pfam" id="PF12583"/>
    </source>
</evidence>
<dbReference type="Gene3D" id="1.25.40.710">
    <property type="match status" value="1"/>
</dbReference>
<keyword evidence="6 10" id="KW-0645">Protease</keyword>
<keyword evidence="5" id="KW-0031">Aminopeptidase</keyword>
<evidence type="ECO:0000259" key="15">
    <source>
        <dbReference type="Pfam" id="PF21223"/>
    </source>
</evidence>
<dbReference type="Gene3D" id="2.60.40.3170">
    <property type="match status" value="1"/>
</dbReference>